<evidence type="ECO:0000313" key="4">
    <source>
        <dbReference type="Proteomes" id="UP001153050"/>
    </source>
</evidence>
<dbReference type="SUPFAM" id="SSF117916">
    <property type="entry name" value="Fe-S cluster assembly (FSCA) domain-like"/>
    <property type="match status" value="1"/>
</dbReference>
<evidence type="ECO:0000259" key="2">
    <source>
        <dbReference type="Pfam" id="PF01106"/>
    </source>
</evidence>
<evidence type="ECO:0000256" key="1">
    <source>
        <dbReference type="ARBA" id="ARBA00006420"/>
    </source>
</evidence>
<dbReference type="Gene3D" id="3.30.300.130">
    <property type="entry name" value="Fe-S cluster assembly (FSCA)"/>
    <property type="match status" value="1"/>
</dbReference>
<reference evidence="3 4" key="1">
    <citation type="submission" date="2022-03" db="EMBL/GenBank/DDBJ databases">
        <authorList>
            <person name="Brunel B."/>
        </authorList>
    </citation>
    <scope>NUCLEOTIDE SEQUENCE [LARGE SCALE GENOMIC DNA]</scope>
    <source>
        <strain evidence="3">STM5069sample</strain>
    </source>
</reference>
<dbReference type="RefSeq" id="WP_254021526.1">
    <property type="nucleotide sequence ID" value="NZ_CAKXZT010000163.1"/>
</dbReference>
<gene>
    <name evidence="3" type="ORF">MES5069_650045</name>
</gene>
<evidence type="ECO:0000313" key="3">
    <source>
        <dbReference type="EMBL" id="CAH2408092.1"/>
    </source>
</evidence>
<accession>A0ABN8KCW1</accession>
<protein>
    <submittedName>
        <fullName evidence="3">NifU family protein</fullName>
    </submittedName>
</protein>
<dbReference type="PANTHER" id="PTHR11178">
    <property type="entry name" value="IRON-SULFUR CLUSTER SCAFFOLD PROTEIN NFU-RELATED"/>
    <property type="match status" value="1"/>
</dbReference>
<organism evidence="3 4">
    <name type="scientific">Mesorhizobium escarrei</name>
    <dbReference type="NCBI Taxonomy" id="666018"/>
    <lineage>
        <taxon>Bacteria</taxon>
        <taxon>Pseudomonadati</taxon>
        <taxon>Pseudomonadota</taxon>
        <taxon>Alphaproteobacteria</taxon>
        <taxon>Hyphomicrobiales</taxon>
        <taxon>Phyllobacteriaceae</taxon>
        <taxon>Mesorhizobium</taxon>
    </lineage>
</organism>
<sequence length="101" mass="10736">MTAGGPPISADGLERALACIRPLVLGHGGNIEIVDVDNGVVTVELTGACEACPNIAMTYAGSIRTFLMEVPGVMDVKCRRMHASERTLDRIAHMLGARPFE</sequence>
<dbReference type="Proteomes" id="UP001153050">
    <property type="component" value="Unassembled WGS sequence"/>
</dbReference>
<keyword evidence="4" id="KW-1185">Reference proteome</keyword>
<proteinExistence type="inferred from homology"/>
<dbReference type="InterPro" id="IPR001075">
    <property type="entry name" value="NIF_FeS_clus_asmbl_NifU_C"/>
</dbReference>
<comment type="caution">
    <text evidence="3">The sequence shown here is derived from an EMBL/GenBank/DDBJ whole genome shotgun (WGS) entry which is preliminary data.</text>
</comment>
<dbReference type="InterPro" id="IPR034904">
    <property type="entry name" value="FSCA_dom_sf"/>
</dbReference>
<dbReference type="Pfam" id="PF01106">
    <property type="entry name" value="NifU"/>
    <property type="match status" value="1"/>
</dbReference>
<dbReference type="EMBL" id="CAKXZT010000163">
    <property type="protein sequence ID" value="CAH2408092.1"/>
    <property type="molecule type" value="Genomic_DNA"/>
</dbReference>
<name>A0ABN8KCW1_9HYPH</name>
<dbReference type="PANTHER" id="PTHR11178:SF1">
    <property type="entry name" value="NFU1 IRON-SULFUR CLUSTER SCAFFOLD HOMOLOG, MITOCHONDRIAL"/>
    <property type="match status" value="1"/>
</dbReference>
<comment type="similarity">
    <text evidence="1">Belongs to the NifU family.</text>
</comment>
<feature type="domain" description="NIF system FeS cluster assembly NifU C-terminal" evidence="2">
    <location>
        <begin position="14"/>
        <end position="76"/>
    </location>
</feature>